<feature type="region of interest" description="Disordered" evidence="1">
    <location>
        <begin position="305"/>
        <end position="370"/>
    </location>
</feature>
<feature type="compositionally biased region" description="Low complexity" evidence="1">
    <location>
        <begin position="397"/>
        <end position="407"/>
    </location>
</feature>
<accession>A0A5C3DU08</accession>
<evidence type="ECO:0000256" key="1">
    <source>
        <dbReference type="SAM" id="MobiDB-lite"/>
    </source>
</evidence>
<feature type="compositionally biased region" description="Acidic residues" evidence="1">
    <location>
        <begin position="488"/>
        <end position="497"/>
    </location>
</feature>
<dbReference type="OrthoDB" id="2552865at2759"/>
<feature type="compositionally biased region" description="Low complexity" evidence="1">
    <location>
        <begin position="265"/>
        <end position="278"/>
    </location>
</feature>
<evidence type="ECO:0000313" key="3">
    <source>
        <dbReference type="Proteomes" id="UP000324022"/>
    </source>
</evidence>
<feature type="region of interest" description="Disordered" evidence="1">
    <location>
        <begin position="388"/>
        <end position="423"/>
    </location>
</feature>
<evidence type="ECO:0000313" key="2">
    <source>
        <dbReference type="EMBL" id="SPO21953.1"/>
    </source>
</evidence>
<sequence length="676" mass="72219">MPSKLASASGSMSTPPPKKKKGGFFGCRSKHALDSLPRNARGENAAINRLQARNVFPPQQHAPQASHSSTSTAAVTPLSEEKGLLKLAELNSTASLPQTQSIPVKPLYAQEVVEGSDLTEFGTHSHHDHEDQEHEIEEEARDILPDEVVLCPPSRPTTPGAVRSLSVASKTGRIKRSLSLKRSGSSASAKLIARAPPVSSADFADLPASSSSGSDIAGTGDGDMASIRKARGRHQAGLGHQHVIPDISEDEYLALDNVPIPPSTIPTAATEESAGASTPKRRAMAVAMPDSDSIRAVAATLEGSTESVRFQPGPSVSTPKVEPPSPTKDAYIAEIRSQRGEGSEDTVSDLPRGFWDAPPEGEESGPGRNIPFQYVTNLTRPVSIASLRSLACPNTPPRTSSRPTSPNGTYGGLRSTKSFSVSPLKKQATFNGFPRTFFPAISTLKHSPSTASDQSRRKPVPEAIPALDFEDLHIQRQQRRTPNHSHAEDEEEQDENDVDRQLAGHAPSRSHTCSNCGVVEESRDFAAFVAKGKASRRTSVKQPIKASTPNAAAAGSLRKSKSMRNDTIGEGTLKRWGLAEAFQSAATAAEKEEEARVKVATVKKQKKMVPGPGGGYITDTANMRWCSALDEIKKALAVDMDDEDEDDDEEEESVQKETQTALAQADAVLARLGVET</sequence>
<feature type="region of interest" description="Disordered" evidence="1">
    <location>
        <begin position="1"/>
        <end position="77"/>
    </location>
</feature>
<feature type="compositionally biased region" description="Basic and acidic residues" evidence="1">
    <location>
        <begin position="123"/>
        <end position="132"/>
    </location>
</feature>
<feature type="region of interest" description="Disordered" evidence="1">
    <location>
        <begin position="117"/>
        <end position="138"/>
    </location>
</feature>
<gene>
    <name evidence="2" type="ORF">UTRI_01939_B</name>
</gene>
<dbReference type="EMBL" id="OOIN01000003">
    <property type="protein sequence ID" value="SPO21953.1"/>
    <property type="molecule type" value="Genomic_DNA"/>
</dbReference>
<feature type="region of interest" description="Disordered" evidence="1">
    <location>
        <begin position="639"/>
        <end position="661"/>
    </location>
</feature>
<protein>
    <submittedName>
        <fullName evidence="2">Uncharacterized protein</fullName>
    </submittedName>
</protein>
<organism evidence="2 3">
    <name type="scientific">Ustilago trichophora</name>
    <dbReference type="NCBI Taxonomy" id="86804"/>
    <lineage>
        <taxon>Eukaryota</taxon>
        <taxon>Fungi</taxon>
        <taxon>Dikarya</taxon>
        <taxon>Basidiomycota</taxon>
        <taxon>Ustilaginomycotina</taxon>
        <taxon>Ustilaginomycetes</taxon>
        <taxon>Ustilaginales</taxon>
        <taxon>Ustilaginaceae</taxon>
        <taxon>Ustilago</taxon>
    </lineage>
</organism>
<dbReference type="AlphaFoldDB" id="A0A5C3DU08"/>
<feature type="region of interest" description="Disordered" evidence="1">
    <location>
        <begin position="530"/>
        <end position="562"/>
    </location>
</feature>
<feature type="region of interest" description="Disordered" evidence="1">
    <location>
        <begin position="263"/>
        <end position="289"/>
    </location>
</feature>
<dbReference type="Proteomes" id="UP000324022">
    <property type="component" value="Unassembled WGS sequence"/>
</dbReference>
<feature type="region of interest" description="Disordered" evidence="1">
    <location>
        <begin position="464"/>
        <end position="514"/>
    </location>
</feature>
<keyword evidence="3" id="KW-1185">Reference proteome</keyword>
<proteinExistence type="predicted"/>
<feature type="compositionally biased region" description="Acidic residues" evidence="1">
    <location>
        <begin position="639"/>
        <end position="652"/>
    </location>
</feature>
<reference evidence="2 3" key="1">
    <citation type="submission" date="2018-03" db="EMBL/GenBank/DDBJ databases">
        <authorList>
            <person name="Guldener U."/>
        </authorList>
    </citation>
    <scope>NUCLEOTIDE SEQUENCE [LARGE SCALE GENOMIC DNA]</scope>
    <source>
        <strain evidence="2 3">NBRC100155</strain>
    </source>
</reference>
<feature type="compositionally biased region" description="Polar residues" evidence="1">
    <location>
        <begin position="1"/>
        <end position="13"/>
    </location>
</feature>
<name>A0A5C3DU08_9BASI</name>
<feature type="compositionally biased region" description="Low complexity" evidence="1">
    <location>
        <begin position="57"/>
        <end position="77"/>
    </location>
</feature>
<feature type="compositionally biased region" description="Polar residues" evidence="1">
    <location>
        <begin position="305"/>
        <end position="318"/>
    </location>
</feature>
<feature type="region of interest" description="Disordered" evidence="1">
    <location>
        <begin position="201"/>
        <end position="220"/>
    </location>
</feature>